<dbReference type="InterPro" id="IPR001509">
    <property type="entry name" value="Epimerase_deHydtase"/>
</dbReference>
<protein>
    <recommendedName>
        <fullName evidence="2">NAD-dependent epimerase/dehydratase domain-containing protein</fullName>
    </recommendedName>
</protein>
<organism evidence="3 4">
    <name type="scientific">Mobilicoccus caccae</name>
    <dbReference type="NCBI Taxonomy" id="1859295"/>
    <lineage>
        <taxon>Bacteria</taxon>
        <taxon>Bacillati</taxon>
        <taxon>Actinomycetota</taxon>
        <taxon>Actinomycetes</taxon>
        <taxon>Micrococcales</taxon>
        <taxon>Dermatophilaceae</taxon>
        <taxon>Mobilicoccus</taxon>
    </lineage>
</organism>
<evidence type="ECO:0000256" key="1">
    <source>
        <dbReference type="SAM" id="MobiDB-lite"/>
    </source>
</evidence>
<dbReference type="RefSeq" id="WP_348536121.1">
    <property type="nucleotide sequence ID" value="NZ_BSUO01000001.1"/>
</dbReference>
<dbReference type="Pfam" id="PF01370">
    <property type="entry name" value="Epimerase"/>
    <property type="match status" value="1"/>
</dbReference>
<gene>
    <name evidence="3" type="ORF">GCM10025883_14480</name>
</gene>
<dbReference type="SUPFAM" id="SSF51735">
    <property type="entry name" value="NAD(P)-binding Rossmann-fold domains"/>
    <property type="match status" value="1"/>
</dbReference>
<name>A0ABQ6IQ69_9MICO</name>
<dbReference type="InterPro" id="IPR036291">
    <property type="entry name" value="NAD(P)-bd_dom_sf"/>
</dbReference>
<reference evidence="4" key="1">
    <citation type="journal article" date="2019" name="Int. J. Syst. Evol. Microbiol.">
        <title>The Global Catalogue of Microorganisms (GCM) 10K type strain sequencing project: providing services to taxonomists for standard genome sequencing and annotation.</title>
        <authorList>
            <consortium name="The Broad Institute Genomics Platform"/>
            <consortium name="The Broad Institute Genome Sequencing Center for Infectious Disease"/>
            <person name="Wu L."/>
            <person name="Ma J."/>
        </authorList>
    </citation>
    <scope>NUCLEOTIDE SEQUENCE [LARGE SCALE GENOMIC DNA]</scope>
    <source>
        <strain evidence="4">NBRC 113072</strain>
    </source>
</reference>
<sequence length="207" mass="22115">MRVAVTGASGLIGSATSSALTRRGDEVIHLVRREPRTSGERQWHPGESLDPEVLADADAVVHLAGAGVADRRWTPEYKKVIRRSRIDGTRTIAGAVAQLERPIRVVSASAVGIYGSDRGEETLTEASATGPGFLADVVRAWEGEMRALADSGIPVAFARSGIVLSREGGAMERILPWPRWVSADRSATATSSGRSSPWRTRSRPCCG</sequence>
<evidence type="ECO:0000313" key="3">
    <source>
        <dbReference type="EMBL" id="GMA39403.1"/>
    </source>
</evidence>
<comment type="caution">
    <text evidence="3">The sequence shown here is derived from an EMBL/GenBank/DDBJ whole genome shotgun (WGS) entry which is preliminary data.</text>
</comment>
<evidence type="ECO:0000313" key="4">
    <source>
        <dbReference type="Proteomes" id="UP001157126"/>
    </source>
</evidence>
<dbReference type="Proteomes" id="UP001157126">
    <property type="component" value="Unassembled WGS sequence"/>
</dbReference>
<feature type="domain" description="NAD-dependent epimerase/dehydratase" evidence="2">
    <location>
        <begin position="3"/>
        <end position="124"/>
    </location>
</feature>
<accession>A0ABQ6IQ69</accession>
<feature type="region of interest" description="Disordered" evidence="1">
    <location>
        <begin position="186"/>
        <end position="207"/>
    </location>
</feature>
<proteinExistence type="predicted"/>
<dbReference type="PANTHER" id="PTHR11092:SF0">
    <property type="entry name" value="EPIMERASE FAMILY PROTEIN SDR39U1"/>
    <property type="match status" value="1"/>
</dbReference>
<dbReference type="EMBL" id="BSUO01000001">
    <property type="protein sequence ID" value="GMA39403.1"/>
    <property type="molecule type" value="Genomic_DNA"/>
</dbReference>
<dbReference type="Gene3D" id="3.40.50.720">
    <property type="entry name" value="NAD(P)-binding Rossmann-like Domain"/>
    <property type="match status" value="1"/>
</dbReference>
<feature type="compositionally biased region" description="Low complexity" evidence="1">
    <location>
        <begin position="186"/>
        <end position="196"/>
    </location>
</feature>
<keyword evidence="4" id="KW-1185">Reference proteome</keyword>
<dbReference type="PANTHER" id="PTHR11092">
    <property type="entry name" value="SUGAR NUCLEOTIDE EPIMERASE RELATED"/>
    <property type="match status" value="1"/>
</dbReference>
<evidence type="ECO:0000259" key="2">
    <source>
        <dbReference type="Pfam" id="PF01370"/>
    </source>
</evidence>